<dbReference type="EMBL" id="QGDH01000111">
    <property type="protein sequence ID" value="RAR06754.1"/>
    <property type="molecule type" value="Genomic_DNA"/>
</dbReference>
<feature type="region of interest" description="Disordered" evidence="1">
    <location>
        <begin position="807"/>
        <end position="858"/>
    </location>
</feature>
<comment type="caution">
    <text evidence="2">The sequence shown here is derived from an EMBL/GenBank/DDBJ whole genome shotgun (WGS) entry which is preliminary data.</text>
</comment>
<proteinExistence type="predicted"/>
<feature type="region of interest" description="Disordered" evidence="1">
    <location>
        <begin position="706"/>
        <end position="730"/>
    </location>
</feature>
<evidence type="ECO:0000256" key="1">
    <source>
        <dbReference type="SAM" id="MobiDB-lite"/>
    </source>
</evidence>
<keyword evidence="3" id="KW-1185">Reference proteome</keyword>
<organism evidence="2 3">
    <name type="scientific">Stemphylium lycopersici</name>
    <name type="common">Tomato gray leaf spot disease fungus</name>
    <name type="synonym">Thyrospora lycopersici</name>
    <dbReference type="NCBI Taxonomy" id="183478"/>
    <lineage>
        <taxon>Eukaryota</taxon>
        <taxon>Fungi</taxon>
        <taxon>Dikarya</taxon>
        <taxon>Ascomycota</taxon>
        <taxon>Pezizomycotina</taxon>
        <taxon>Dothideomycetes</taxon>
        <taxon>Pleosporomycetidae</taxon>
        <taxon>Pleosporales</taxon>
        <taxon>Pleosporineae</taxon>
        <taxon>Pleosporaceae</taxon>
        <taxon>Stemphylium</taxon>
    </lineage>
</organism>
<accession>A0A364MYM3</accession>
<reference evidence="3" key="1">
    <citation type="submission" date="2018-05" db="EMBL/GenBank/DDBJ databases">
        <title>Draft genome sequence of Stemphylium lycopersici strain CIDEFI 213.</title>
        <authorList>
            <person name="Medina R."/>
            <person name="Franco M.E.E."/>
            <person name="Lucentini C.G."/>
            <person name="Saparrat M.C.N."/>
            <person name="Balatti P.A."/>
        </authorList>
    </citation>
    <scope>NUCLEOTIDE SEQUENCE [LARGE SCALE GENOMIC DNA]</scope>
    <source>
        <strain evidence="3">CIDEFI 213</strain>
    </source>
</reference>
<dbReference type="OrthoDB" id="3759480at2759"/>
<evidence type="ECO:0000313" key="2">
    <source>
        <dbReference type="EMBL" id="RAR06754.1"/>
    </source>
</evidence>
<feature type="region of interest" description="Disordered" evidence="1">
    <location>
        <begin position="14"/>
        <end position="37"/>
    </location>
</feature>
<gene>
    <name evidence="2" type="ORF">DDE83_006813</name>
</gene>
<evidence type="ECO:0000313" key="3">
    <source>
        <dbReference type="Proteomes" id="UP000249619"/>
    </source>
</evidence>
<sequence length="858" mass="96107">MAAVPSWSTRLAAMSGPPLPDMDDGSSDGSYTSDSDGERLDLNTDLIGVRRATKDLNIVNRYRPHWGCSEAFREAYQNWRDGILRSFSLDLSSFHPTYTDTKRVILIETRHPETKELMGFIRFQYDKDGYCVGGLKMANFKATLKYRNLGTGGTTKANDKTQTGQHGDGLKLSALVFRRNNYNFHYESDGFKWRFLYKKGSLSCSLTRMSDKSISKMALKARAQPRTSVAHPCEDVCLVIGAPGVARNIQGFKIRVDRPHVDTFKEWLTVTLDIDPPKDMIRTRQGDLIRDPKYQASMYLRGLLLPSGGVSGKNYQYGYNFIDGTTSSDRDMLVGACDESEGILSIWTAAIRTDKSTDSEIAFDYTNLLLNSINRKGDVMLRNDDFCFEGDIARKVWEKMLSINEDDQGRKPFYYSATEGKDEVHVIEQSLRKNPVPINGELWKMLSRYFICKTPAEELLHRFKSAQVVVLPDDTFAAHVNRMLRCLLQSHPVTRHMELTFVDGEHLDIDTGFFATTWKVHNKWLTWEGAHEHVYCDEDQREGSNMFLCDHAVLRLWDIMISQLIATGDYPRISIDEGLLKSLANKRLLQMPRSVQCSPTERKGELIITWETADLYQNRNEPSSPAVAGGVIFAGLDPDASYFAHVSRESEGAFIALPSNTAKPLHSDLVSQTGPEPGPELVLATIEETPPACANTTEDLINYQPVHVGDDDEDMGDDSGIYAPSIRSHSQSPLRAVSSALPSLVPEQQPVRKPPTKEDLTVRSKAESYTLGSKIQHKSLDWGGSFPGSHDFYRSLDAPDQEIFILKPKGDAKKTARKRPLAGEEAQNGSKKSRTAKASNRVAHTEDTPIPDPSLGRP</sequence>
<dbReference type="Proteomes" id="UP000249619">
    <property type="component" value="Unassembled WGS sequence"/>
</dbReference>
<name>A0A364MYM3_STELY</name>
<dbReference type="AlphaFoldDB" id="A0A364MYM3"/>
<protein>
    <submittedName>
        <fullName evidence="2">Uncharacterized protein</fullName>
    </submittedName>
</protein>